<dbReference type="PANTHER" id="PTHR47941">
    <property type="entry name" value="PENTATRICOPEPTIDE REPEAT-CONTAINING PROTEIN 3, MITOCHONDRIAL"/>
    <property type="match status" value="1"/>
</dbReference>
<reference evidence="4" key="1">
    <citation type="submission" date="2021-02" db="EMBL/GenBank/DDBJ databases">
        <title>First Annotated Genome of the Yellow-green Alga Tribonema minus.</title>
        <authorList>
            <person name="Mahan K.M."/>
        </authorList>
    </citation>
    <scope>NUCLEOTIDE SEQUENCE</scope>
    <source>
        <strain evidence="4">UTEX B ZZ1240</strain>
    </source>
</reference>
<dbReference type="NCBIfam" id="TIGR00756">
    <property type="entry name" value="PPR"/>
    <property type="match status" value="5"/>
</dbReference>
<feature type="repeat" description="PPR" evidence="2">
    <location>
        <begin position="291"/>
        <end position="326"/>
    </location>
</feature>
<evidence type="ECO:0000256" key="1">
    <source>
        <dbReference type="ARBA" id="ARBA00022737"/>
    </source>
</evidence>
<dbReference type="Gene3D" id="3.30.1370.110">
    <property type="match status" value="1"/>
</dbReference>
<accession>A0A835Z801</accession>
<proteinExistence type="predicted"/>
<dbReference type="PROSITE" id="PS50828">
    <property type="entry name" value="SMR"/>
    <property type="match status" value="1"/>
</dbReference>
<protein>
    <recommendedName>
        <fullName evidence="3">Smr domain-containing protein</fullName>
    </recommendedName>
</protein>
<evidence type="ECO:0000256" key="2">
    <source>
        <dbReference type="PROSITE-ProRule" id="PRU00708"/>
    </source>
</evidence>
<dbReference type="InterPro" id="IPR002625">
    <property type="entry name" value="Smr_dom"/>
</dbReference>
<feature type="non-terminal residue" evidence="4">
    <location>
        <position position="500"/>
    </location>
</feature>
<comment type="caution">
    <text evidence="4">The sequence shown here is derived from an EMBL/GenBank/DDBJ whole genome shotgun (WGS) entry which is preliminary data.</text>
</comment>
<feature type="repeat" description="PPR" evidence="2">
    <location>
        <begin position="327"/>
        <end position="361"/>
    </location>
</feature>
<dbReference type="OrthoDB" id="46573at2759"/>
<dbReference type="Gene3D" id="1.25.40.10">
    <property type="entry name" value="Tetratricopeptide repeat domain"/>
    <property type="match status" value="3"/>
</dbReference>
<dbReference type="AlphaFoldDB" id="A0A835Z801"/>
<keyword evidence="5" id="KW-1185">Reference proteome</keyword>
<dbReference type="EMBL" id="JAFCMP010000076">
    <property type="protein sequence ID" value="KAG5188158.1"/>
    <property type="molecule type" value="Genomic_DNA"/>
</dbReference>
<evidence type="ECO:0000259" key="3">
    <source>
        <dbReference type="PROSITE" id="PS50828"/>
    </source>
</evidence>
<feature type="repeat" description="PPR" evidence="2">
    <location>
        <begin position="107"/>
        <end position="141"/>
    </location>
</feature>
<evidence type="ECO:0000313" key="5">
    <source>
        <dbReference type="Proteomes" id="UP000664859"/>
    </source>
</evidence>
<dbReference type="InterPro" id="IPR036063">
    <property type="entry name" value="Smr_dom_sf"/>
</dbReference>
<dbReference type="Pfam" id="PF17177">
    <property type="entry name" value="PPR_long"/>
    <property type="match status" value="1"/>
</dbReference>
<dbReference type="InterPro" id="IPR033443">
    <property type="entry name" value="PROP1-like_PPR_dom"/>
</dbReference>
<evidence type="ECO:0000313" key="4">
    <source>
        <dbReference type="EMBL" id="KAG5188158.1"/>
    </source>
</evidence>
<dbReference type="InterPro" id="IPR002885">
    <property type="entry name" value="PPR_rpt"/>
</dbReference>
<dbReference type="Proteomes" id="UP000664859">
    <property type="component" value="Unassembled WGS sequence"/>
</dbReference>
<keyword evidence="1" id="KW-0677">Repeat</keyword>
<dbReference type="PROSITE" id="PS51375">
    <property type="entry name" value="PPR"/>
    <property type="match status" value="5"/>
</dbReference>
<sequence length="500" mass="55165">ARGGKPSPPGSSANRIHSLGRRKKWNDALQVFESIEEPTALEVRALLATVAYNDQPRHAMTALRQLRNIGAVTFYDYELAIHVHAKEFPIQALELLHEMEREGFGWTQRACSTVLQAFGKDGRLNAALQLTDEMQQRNINPNSTDYLILIMGCACSKDVRRTGDRGGSEQSLQLLQRMQDTGFVPDIRHYTAAMKVCVTERDMANAVSIFENMRNKGITPTVQSWNVLLHAIGRAGQVAKMLAWYGEMCQTGEQPTVYTMTILLDNAGKAGAVNIAEGIWREMHDRQLAPNETTYNALINCYAMAKQADKAENVVAEMIQSAAVKPNDITFNSVMKAYIEVERLDDAEHVISRMCAAGIQPSLRTWNGIIHAADTLGDIKRADQLCNDALLTDGIKPYRPWRSADINNLNDSSNKQPERTVMDLRGLNSGTARAVIRHELRERHKGVRRGELPLYIITGRGGGLLVAAAVSDTLKSQGIQHSLLRPGVLVAPSAAAASDT</sequence>
<dbReference type="InterPro" id="IPR011990">
    <property type="entry name" value="TPR-like_helical_dom_sf"/>
</dbReference>
<name>A0A835Z801_9STRA</name>
<dbReference type="Pfam" id="PF13812">
    <property type="entry name" value="PPR_3"/>
    <property type="match status" value="1"/>
</dbReference>
<feature type="domain" description="Smr" evidence="3">
    <location>
        <begin position="422"/>
        <end position="493"/>
    </location>
</feature>
<feature type="repeat" description="PPR" evidence="2">
    <location>
        <begin position="186"/>
        <end position="220"/>
    </location>
</feature>
<organism evidence="4 5">
    <name type="scientific">Tribonema minus</name>
    <dbReference type="NCBI Taxonomy" id="303371"/>
    <lineage>
        <taxon>Eukaryota</taxon>
        <taxon>Sar</taxon>
        <taxon>Stramenopiles</taxon>
        <taxon>Ochrophyta</taxon>
        <taxon>PX clade</taxon>
        <taxon>Xanthophyceae</taxon>
        <taxon>Tribonematales</taxon>
        <taxon>Tribonemataceae</taxon>
        <taxon>Tribonema</taxon>
    </lineage>
</organism>
<gene>
    <name evidence="4" type="ORF">JKP88DRAFT_305463</name>
</gene>
<feature type="repeat" description="PPR" evidence="2">
    <location>
        <begin position="221"/>
        <end position="255"/>
    </location>
</feature>